<keyword evidence="3" id="KW-1185">Reference proteome</keyword>
<dbReference type="InterPro" id="IPR034660">
    <property type="entry name" value="DinB/YfiT-like"/>
</dbReference>
<dbReference type="RefSeq" id="WP_141842664.1">
    <property type="nucleotide sequence ID" value="NZ_VFPM01000001.1"/>
</dbReference>
<comment type="caution">
    <text evidence="2">The sequence shown here is derived from an EMBL/GenBank/DDBJ whole genome shotgun (WGS) entry which is preliminary data.</text>
</comment>
<organism evidence="2 3">
    <name type="scientific">Humibacillus xanthopallidus</name>
    <dbReference type="NCBI Taxonomy" id="412689"/>
    <lineage>
        <taxon>Bacteria</taxon>
        <taxon>Bacillati</taxon>
        <taxon>Actinomycetota</taxon>
        <taxon>Actinomycetes</taxon>
        <taxon>Micrococcales</taxon>
        <taxon>Intrasporangiaceae</taxon>
        <taxon>Humibacillus</taxon>
    </lineage>
</organism>
<dbReference type="AlphaFoldDB" id="A0A543I3C5"/>
<name>A0A543I3C5_9MICO</name>
<dbReference type="InterPro" id="IPR017517">
    <property type="entry name" value="Maleyloyr_isom"/>
</dbReference>
<dbReference type="Proteomes" id="UP000316747">
    <property type="component" value="Unassembled WGS sequence"/>
</dbReference>
<dbReference type="Gene3D" id="1.20.120.450">
    <property type="entry name" value="dinb family like domain"/>
    <property type="match status" value="1"/>
</dbReference>
<dbReference type="SUPFAM" id="SSF109854">
    <property type="entry name" value="DinB/YfiT-like putative metalloenzymes"/>
    <property type="match status" value="1"/>
</dbReference>
<evidence type="ECO:0000259" key="1">
    <source>
        <dbReference type="Pfam" id="PF11716"/>
    </source>
</evidence>
<evidence type="ECO:0000313" key="3">
    <source>
        <dbReference type="Proteomes" id="UP000316747"/>
    </source>
</evidence>
<dbReference type="InterPro" id="IPR024344">
    <property type="entry name" value="MDMPI_metal-binding"/>
</dbReference>
<dbReference type="GO" id="GO:0046872">
    <property type="term" value="F:metal ion binding"/>
    <property type="evidence" value="ECO:0007669"/>
    <property type="project" value="InterPro"/>
</dbReference>
<reference evidence="2 3" key="1">
    <citation type="submission" date="2019-06" db="EMBL/GenBank/DDBJ databases">
        <title>Genome sequencing of plant associated microbes to promote plant fitness in Sorghum bicolor and Oryza sativa.</title>
        <authorList>
            <person name="Coleman-Derr D."/>
        </authorList>
    </citation>
    <scope>NUCLEOTIDE SEQUENCE [LARGE SCALE GENOMIC DNA]</scope>
    <source>
        <strain evidence="2 3">KV-663</strain>
    </source>
</reference>
<protein>
    <submittedName>
        <fullName evidence="2">Uncharacterized protein (TIGR03083 family)</fullName>
    </submittedName>
</protein>
<feature type="domain" description="Mycothiol-dependent maleylpyruvate isomerase metal-binding" evidence="1">
    <location>
        <begin position="22"/>
        <end position="115"/>
    </location>
</feature>
<dbReference type="Pfam" id="PF11716">
    <property type="entry name" value="MDMPI_N"/>
    <property type="match status" value="1"/>
</dbReference>
<proteinExistence type="predicted"/>
<dbReference type="EMBL" id="VFPM01000001">
    <property type="protein sequence ID" value="TQM65075.1"/>
    <property type="molecule type" value="Genomic_DNA"/>
</dbReference>
<accession>A0A543I3C5</accession>
<dbReference type="OrthoDB" id="5178565at2"/>
<sequence length="218" mass="23329">MGTGASMGIEESWQVVVEQRLAIAELLAGLSDPDWEQPSLCAGWRVRDVAAHVTLIPIAPSPGSLLVDFAKARGDYGRFNTVASRRRAARTPTQLVEDLRTTAESRSVPWPANPANVMWDILVHAQDIAIPLGIDFPTPPDAGAAAATRIWELRWPFSFGVKRRLGSLRLTATDADWTIGTGPEVAGPICAILLLLTGRTEAATPLLTGDGVRSLATS</sequence>
<evidence type="ECO:0000313" key="2">
    <source>
        <dbReference type="EMBL" id="TQM65075.1"/>
    </source>
</evidence>
<gene>
    <name evidence="2" type="ORF">FBY41_1460</name>
</gene>
<dbReference type="NCBIfam" id="TIGR03083">
    <property type="entry name" value="maleylpyruvate isomerase family mycothiol-dependent enzyme"/>
    <property type="match status" value="1"/>
</dbReference>